<dbReference type="SUPFAM" id="SSF47384">
    <property type="entry name" value="Homodimeric domain of signal transducing histidine kinase"/>
    <property type="match status" value="1"/>
</dbReference>
<dbReference type="InterPro" id="IPR036890">
    <property type="entry name" value="HATPase_C_sf"/>
</dbReference>
<dbReference type="RefSeq" id="WP_004071453.1">
    <property type="nucleotide sequence ID" value="NZ_CM001488.1"/>
</dbReference>
<dbReference type="InterPro" id="IPR003660">
    <property type="entry name" value="HAMP_dom"/>
</dbReference>
<dbReference type="SUPFAM" id="SSF55874">
    <property type="entry name" value="ATPase domain of HSP90 chaperone/DNA topoisomerase II/histidine kinase"/>
    <property type="match status" value="1"/>
</dbReference>
<evidence type="ECO:0000256" key="5">
    <source>
        <dbReference type="ARBA" id="ARBA00022679"/>
    </source>
</evidence>
<feature type="transmembrane region" description="Helical" evidence="10">
    <location>
        <begin position="174"/>
        <end position="195"/>
    </location>
</feature>
<feature type="coiled-coil region" evidence="9">
    <location>
        <begin position="368"/>
        <end position="427"/>
    </location>
</feature>
<dbReference type="PROSITE" id="PS50109">
    <property type="entry name" value="HIS_KIN"/>
    <property type="match status" value="1"/>
</dbReference>
<evidence type="ECO:0000256" key="1">
    <source>
        <dbReference type="ARBA" id="ARBA00000085"/>
    </source>
</evidence>
<dbReference type="InterPro" id="IPR013767">
    <property type="entry name" value="PAS_fold"/>
</dbReference>
<keyword evidence="7" id="KW-0902">Two-component regulatory system</keyword>
<dbReference type="GO" id="GO:0009927">
    <property type="term" value="F:histidine phosphotransfer kinase activity"/>
    <property type="evidence" value="ECO:0007669"/>
    <property type="project" value="TreeGrafter"/>
</dbReference>
<dbReference type="CDD" id="cd16922">
    <property type="entry name" value="HATPase_EvgS-ArcB-TorS-like"/>
    <property type="match status" value="1"/>
</dbReference>
<evidence type="ECO:0000256" key="8">
    <source>
        <dbReference type="PROSITE-ProRule" id="PRU00169"/>
    </source>
</evidence>
<keyword evidence="5" id="KW-0808">Transferase</keyword>
<dbReference type="SMART" id="SM00091">
    <property type="entry name" value="PAS"/>
    <property type="match status" value="1"/>
</dbReference>
<dbReference type="GO" id="GO:0000155">
    <property type="term" value="F:phosphorelay sensor kinase activity"/>
    <property type="evidence" value="ECO:0007669"/>
    <property type="project" value="InterPro"/>
</dbReference>
<dbReference type="Gene3D" id="1.10.287.130">
    <property type="match status" value="1"/>
</dbReference>
<gene>
    <name evidence="15" type="ORF">DespoDRAFT_00739</name>
</gene>
<dbReference type="SMART" id="SM00387">
    <property type="entry name" value="HATPase_c"/>
    <property type="match status" value="1"/>
</dbReference>
<dbReference type="Gene3D" id="3.40.50.2300">
    <property type="match status" value="1"/>
</dbReference>
<accession>I5AZR6</accession>
<dbReference type="PROSITE" id="PS50112">
    <property type="entry name" value="PAS"/>
    <property type="match status" value="1"/>
</dbReference>
<dbReference type="PANTHER" id="PTHR43047">
    <property type="entry name" value="TWO-COMPONENT HISTIDINE PROTEIN KINASE"/>
    <property type="match status" value="1"/>
</dbReference>
<reference evidence="15 16" key="1">
    <citation type="submission" date="2011-09" db="EMBL/GenBank/DDBJ databases">
        <authorList>
            <consortium name="US DOE Joint Genome Institute (JGI-PGF)"/>
            <person name="Lucas S."/>
            <person name="Han J."/>
            <person name="Lapidus A."/>
            <person name="Cheng J.-F."/>
            <person name="Goodwin L."/>
            <person name="Pitluck S."/>
            <person name="Peters L."/>
            <person name="Land M.L."/>
            <person name="Hauser L."/>
            <person name="Orellana R."/>
            <person name="Lovley D."/>
            <person name="Woyke T.J."/>
        </authorList>
    </citation>
    <scope>NUCLEOTIDE SEQUENCE [LARGE SCALE GENOMIC DNA]</scope>
    <source>
        <strain evidence="15 16">2ac9</strain>
    </source>
</reference>
<dbReference type="OrthoDB" id="5409084at2"/>
<dbReference type="eggNOG" id="COG5002">
    <property type="taxonomic scope" value="Bacteria"/>
</dbReference>
<dbReference type="CDD" id="cd17546">
    <property type="entry name" value="REC_hyHK_CKI1_RcsC-like"/>
    <property type="match status" value="1"/>
</dbReference>
<dbReference type="InterPro" id="IPR035965">
    <property type="entry name" value="PAS-like_dom_sf"/>
</dbReference>
<evidence type="ECO:0000256" key="10">
    <source>
        <dbReference type="SAM" id="Phobius"/>
    </source>
</evidence>
<feature type="domain" description="Response regulatory" evidence="12">
    <location>
        <begin position="677"/>
        <end position="793"/>
    </location>
</feature>
<dbReference type="HOGENOM" id="CLU_321782_0_0_7"/>
<dbReference type="GO" id="GO:0006355">
    <property type="term" value="P:regulation of DNA-templated transcription"/>
    <property type="evidence" value="ECO:0007669"/>
    <property type="project" value="InterPro"/>
</dbReference>
<feature type="domain" description="HAMP" evidence="14">
    <location>
        <begin position="195"/>
        <end position="247"/>
    </location>
</feature>
<dbReference type="CDD" id="cd12912">
    <property type="entry name" value="PDC2_MCP_like"/>
    <property type="match status" value="1"/>
</dbReference>
<evidence type="ECO:0000259" key="11">
    <source>
        <dbReference type="PROSITE" id="PS50109"/>
    </source>
</evidence>
<dbReference type="Pfam" id="PF00072">
    <property type="entry name" value="Response_reg"/>
    <property type="match status" value="1"/>
</dbReference>
<dbReference type="InterPro" id="IPR033462">
    <property type="entry name" value="Cache_3-Cache_2"/>
</dbReference>
<evidence type="ECO:0000259" key="13">
    <source>
        <dbReference type="PROSITE" id="PS50112"/>
    </source>
</evidence>
<dbReference type="CDD" id="cd00130">
    <property type="entry name" value="PAS"/>
    <property type="match status" value="1"/>
</dbReference>
<dbReference type="SUPFAM" id="SSF55785">
    <property type="entry name" value="PYP-like sensor domain (PAS domain)"/>
    <property type="match status" value="1"/>
</dbReference>
<dbReference type="PANTHER" id="PTHR43047:SF72">
    <property type="entry name" value="OSMOSENSING HISTIDINE PROTEIN KINASE SLN1"/>
    <property type="match status" value="1"/>
</dbReference>
<keyword evidence="10" id="KW-0472">Membrane</keyword>
<dbReference type="Gene3D" id="3.30.450.20">
    <property type="entry name" value="PAS domain"/>
    <property type="match status" value="2"/>
</dbReference>
<dbReference type="GO" id="GO:0005886">
    <property type="term" value="C:plasma membrane"/>
    <property type="evidence" value="ECO:0007669"/>
    <property type="project" value="TreeGrafter"/>
</dbReference>
<dbReference type="InterPro" id="IPR036097">
    <property type="entry name" value="HisK_dim/P_sf"/>
</dbReference>
<dbReference type="InterPro" id="IPR003594">
    <property type="entry name" value="HATPase_dom"/>
</dbReference>
<feature type="modified residue" description="4-aspartylphosphate" evidence="8">
    <location>
        <position position="726"/>
    </location>
</feature>
<dbReference type="InterPro" id="IPR011006">
    <property type="entry name" value="CheY-like_superfamily"/>
</dbReference>
<evidence type="ECO:0000256" key="2">
    <source>
        <dbReference type="ARBA" id="ARBA00004370"/>
    </source>
</evidence>
<dbReference type="InterPro" id="IPR000014">
    <property type="entry name" value="PAS"/>
</dbReference>
<dbReference type="InterPro" id="IPR001789">
    <property type="entry name" value="Sig_transdc_resp-reg_receiver"/>
</dbReference>
<organism evidence="15 16">
    <name type="scientific">Desulfobacter postgatei 2ac9</name>
    <dbReference type="NCBI Taxonomy" id="879212"/>
    <lineage>
        <taxon>Bacteria</taxon>
        <taxon>Pseudomonadati</taxon>
        <taxon>Thermodesulfobacteriota</taxon>
        <taxon>Desulfobacteria</taxon>
        <taxon>Desulfobacterales</taxon>
        <taxon>Desulfobacteraceae</taxon>
        <taxon>Desulfobacter</taxon>
    </lineage>
</organism>
<comment type="subcellular location">
    <subcellularLocation>
        <location evidence="2">Membrane</location>
    </subcellularLocation>
</comment>
<keyword evidence="6" id="KW-0418">Kinase</keyword>
<dbReference type="PRINTS" id="PR00344">
    <property type="entry name" value="BCTRLSENSOR"/>
</dbReference>
<feature type="domain" description="PAS" evidence="13">
    <location>
        <begin position="252"/>
        <end position="315"/>
    </location>
</feature>
<dbReference type="Gene3D" id="1.10.8.500">
    <property type="entry name" value="HAMP domain in histidine kinase"/>
    <property type="match status" value="1"/>
</dbReference>
<evidence type="ECO:0000259" key="12">
    <source>
        <dbReference type="PROSITE" id="PS50110"/>
    </source>
</evidence>
<dbReference type="Gene3D" id="3.30.565.10">
    <property type="entry name" value="Histidine kinase-like ATPase, C-terminal domain"/>
    <property type="match status" value="1"/>
</dbReference>
<dbReference type="Pfam" id="PF00512">
    <property type="entry name" value="HisKA"/>
    <property type="match status" value="1"/>
</dbReference>
<dbReference type="InterPro" id="IPR005467">
    <property type="entry name" value="His_kinase_dom"/>
</dbReference>
<evidence type="ECO:0000256" key="4">
    <source>
        <dbReference type="ARBA" id="ARBA00022553"/>
    </source>
</evidence>
<reference evidence="15 16" key="2">
    <citation type="submission" date="2012-02" db="EMBL/GenBank/DDBJ databases">
        <title>Improved High-Quality Draft sequence of Desulfobacter postgatei 2ac9.</title>
        <authorList>
            <consortium name="US DOE Joint Genome Institute"/>
            <person name="Lucas S."/>
            <person name="Han J."/>
            <person name="Lapidus A."/>
            <person name="Cheng J.-F."/>
            <person name="Goodwin L."/>
            <person name="Pitluck S."/>
            <person name="Peters L."/>
            <person name="Ovchinnikova G."/>
            <person name="Held B."/>
            <person name="Detter J.C."/>
            <person name="Han C."/>
            <person name="Tapia R."/>
            <person name="Land M."/>
            <person name="Hauser L."/>
            <person name="Kyrpides N."/>
            <person name="Ivanova N."/>
            <person name="Pagani I."/>
            <person name="Orellana R."/>
            <person name="Lovley D."/>
            <person name="Woyke T."/>
        </authorList>
    </citation>
    <scope>NUCLEOTIDE SEQUENCE [LARGE SCALE GENOMIC DNA]</scope>
    <source>
        <strain evidence="15 16">2ac9</strain>
    </source>
</reference>
<dbReference type="PROSITE" id="PS50885">
    <property type="entry name" value="HAMP"/>
    <property type="match status" value="1"/>
</dbReference>
<dbReference type="SUPFAM" id="SSF158472">
    <property type="entry name" value="HAMP domain-like"/>
    <property type="match status" value="1"/>
</dbReference>
<evidence type="ECO:0000313" key="16">
    <source>
        <dbReference type="Proteomes" id="UP000005778"/>
    </source>
</evidence>
<dbReference type="SUPFAM" id="SSF52172">
    <property type="entry name" value="CheY-like"/>
    <property type="match status" value="1"/>
</dbReference>
<keyword evidence="10" id="KW-1133">Transmembrane helix</keyword>
<protein>
    <recommendedName>
        <fullName evidence="3">histidine kinase</fullName>
        <ecNumber evidence="3">2.7.13.3</ecNumber>
    </recommendedName>
</protein>
<dbReference type="Pfam" id="PF00989">
    <property type="entry name" value="PAS"/>
    <property type="match status" value="1"/>
</dbReference>
<dbReference type="STRING" id="879212.DespoDRAFT_00739"/>
<evidence type="ECO:0000256" key="6">
    <source>
        <dbReference type="ARBA" id="ARBA00022777"/>
    </source>
</evidence>
<comment type="catalytic activity">
    <reaction evidence="1">
        <text>ATP + protein L-histidine = ADP + protein N-phospho-L-histidine.</text>
        <dbReference type="EC" id="2.7.13.3"/>
    </reaction>
</comment>
<keyword evidence="4 8" id="KW-0597">Phosphoprotein</keyword>
<feature type="transmembrane region" description="Helical" evidence="10">
    <location>
        <begin position="7"/>
        <end position="29"/>
    </location>
</feature>
<dbReference type="Pfam" id="PF17201">
    <property type="entry name" value="Cache_3-Cache_2"/>
    <property type="match status" value="1"/>
</dbReference>
<dbReference type="AlphaFoldDB" id="I5AZR6"/>
<feature type="domain" description="Histidine kinase" evidence="11">
    <location>
        <begin position="427"/>
        <end position="651"/>
    </location>
</feature>
<dbReference type="NCBIfam" id="TIGR00229">
    <property type="entry name" value="sensory_box"/>
    <property type="match status" value="1"/>
</dbReference>
<dbReference type="FunFam" id="3.30.565.10:FF:000010">
    <property type="entry name" value="Sensor histidine kinase RcsC"/>
    <property type="match status" value="1"/>
</dbReference>
<evidence type="ECO:0000259" key="14">
    <source>
        <dbReference type="PROSITE" id="PS50885"/>
    </source>
</evidence>
<evidence type="ECO:0000256" key="9">
    <source>
        <dbReference type="SAM" id="Coils"/>
    </source>
</evidence>
<dbReference type="FunFam" id="1.10.287.130:FF:000001">
    <property type="entry name" value="Two-component sensor histidine kinase"/>
    <property type="match status" value="1"/>
</dbReference>
<keyword evidence="10" id="KW-0812">Transmembrane</keyword>
<dbReference type="CDD" id="cd00082">
    <property type="entry name" value="HisKA"/>
    <property type="match status" value="1"/>
</dbReference>
<dbReference type="EC" id="2.7.13.3" evidence="3"/>
<dbReference type="CDD" id="cd06225">
    <property type="entry name" value="HAMP"/>
    <property type="match status" value="1"/>
</dbReference>
<dbReference type="EMBL" id="CM001488">
    <property type="protein sequence ID" value="EIM62729.1"/>
    <property type="molecule type" value="Genomic_DNA"/>
</dbReference>
<dbReference type="SMART" id="SM00304">
    <property type="entry name" value="HAMP"/>
    <property type="match status" value="1"/>
</dbReference>
<keyword evidence="9" id="KW-0175">Coiled coil</keyword>
<dbReference type="PROSITE" id="PS50110">
    <property type="entry name" value="RESPONSE_REGULATORY"/>
    <property type="match status" value="1"/>
</dbReference>
<evidence type="ECO:0000256" key="7">
    <source>
        <dbReference type="ARBA" id="ARBA00023012"/>
    </source>
</evidence>
<dbReference type="SMART" id="SM00388">
    <property type="entry name" value="HisKA"/>
    <property type="match status" value="1"/>
</dbReference>
<dbReference type="Pfam" id="PF02518">
    <property type="entry name" value="HATPase_c"/>
    <property type="match status" value="1"/>
</dbReference>
<name>I5AZR6_9BACT</name>
<keyword evidence="16" id="KW-1185">Reference proteome</keyword>
<dbReference type="InterPro" id="IPR004358">
    <property type="entry name" value="Sig_transdc_His_kin-like_C"/>
</dbReference>
<dbReference type="Pfam" id="PF00672">
    <property type="entry name" value="HAMP"/>
    <property type="match status" value="1"/>
</dbReference>
<evidence type="ECO:0000313" key="15">
    <source>
        <dbReference type="EMBL" id="EIM62729.1"/>
    </source>
</evidence>
<dbReference type="SMART" id="SM00448">
    <property type="entry name" value="REC"/>
    <property type="match status" value="1"/>
</dbReference>
<proteinExistence type="predicted"/>
<dbReference type="InterPro" id="IPR003661">
    <property type="entry name" value="HisK_dim/P_dom"/>
</dbReference>
<evidence type="ECO:0000256" key="3">
    <source>
        <dbReference type="ARBA" id="ARBA00012438"/>
    </source>
</evidence>
<dbReference type="Proteomes" id="UP000005778">
    <property type="component" value="Chromosome"/>
</dbReference>
<sequence>MKTYTKILLPTLPLVFFFLATTIVITYHFSQKALLDLGDIWLSTQLKMAMEIIREQEKILHDYGLESVPAGIAKAKQDATARIRNIAIGNTGFVFIMDRSGAIISHPNKYLNDTDLSREEWFSSLTDQGGRKIIDLSGERLLVRFGYFTPWKWYVLAVDPTDEVFGGINRIQPYLYGLFISIAIIISLVLMFFTARLTRPIKALLLGTQAFGKGNLDTRIDIESDDEFGLLAKEFNRMAFRLQDSLYALKQNEEHFRALIENATDMIWILDRERVFRYVSPSTFRILGYQPKALIGRCAQELIHPQEKEELIEIFTLRPDSLVQTHPTVIRFKHEANDWRTLECISKNLMDHPTIKGMVINLRDITKRKQAEQALKRYQQELENRVQKRTRELQTANKALNNEIQIRRQKENELERANRVKSEFLANVSHEIRTPLNAILGFSELLETMITEKQQLSYLSAINTAGKNLAGLINDILDLSKMEAGKLKINRKPVLLNSLFNEIYRLFKIKLKTKNLNFLIELPQNDTSALALDEMRLRQVIINLVGNAVKFTEFGTISLKAQIRTNPQNEENCVDLIIQVADTGIGICETQQDKIFEAFEQASAGTSRKFGGTGLGLAICKQLIELMGGNLSVSSKPEQGSLFTIFMPGVKQYHTDILAPAQANKSTWASMKFAKDRILIVDDQWEIRFMLREVLEKINLEVIEAANGLQALEHAKAQKPALIFIDLKMPETNGMETAARLKADHDIAHIPICLMTAGMTPWSEDELESRGFACTIAKPIAIDSLMAVLTRFIKPVSDSAQKAAAPRPLDTLDKESLPDQFLARLHKDIIPHIPQTQKAMKISDIQRFAVRITETGKAFNVEEFKTFGKELFQLSKTFDIEKIQTCLEYFIQTMNRISHI</sequence>